<reference evidence="8 9" key="1">
    <citation type="journal article" date="2012" name="J. Bacteriol.">
        <title>Genome Sequence of Pectin-Degrading Alishewanella aestuarii Strain B11T, Isolated from Tidal Flat Sediment.</title>
        <authorList>
            <person name="Jung J."/>
            <person name="Choi S."/>
            <person name="Chun J."/>
            <person name="Park W."/>
        </authorList>
    </citation>
    <scope>NUCLEOTIDE SEQUENCE [LARGE SCALE GENOMIC DNA]</scope>
    <source>
        <strain evidence="8 9">B11</strain>
    </source>
</reference>
<dbReference type="Gene3D" id="1.10.287.1040">
    <property type="entry name" value="Exonuclease VII, small subunit"/>
    <property type="match status" value="1"/>
</dbReference>
<dbReference type="AlphaFoldDB" id="J2IGW2"/>
<accession>J2IGW2</accession>
<gene>
    <name evidence="6" type="primary">xseB</name>
    <name evidence="8" type="ORF">AEST_10860</name>
</gene>
<dbReference type="PANTHER" id="PTHR34137">
    <property type="entry name" value="EXODEOXYRIBONUCLEASE 7 SMALL SUBUNIT"/>
    <property type="match status" value="1"/>
</dbReference>
<dbReference type="EMBL" id="ALAB01000010">
    <property type="protein sequence ID" value="EJI86004.1"/>
    <property type="molecule type" value="Genomic_DNA"/>
</dbReference>
<evidence type="ECO:0000256" key="2">
    <source>
        <dbReference type="ARBA" id="ARBA00022490"/>
    </source>
</evidence>
<comment type="catalytic activity">
    <reaction evidence="6">
        <text>Exonucleolytic cleavage in either 5'- to 3'- or 3'- to 5'-direction to yield nucleoside 5'-phosphates.</text>
        <dbReference type="EC" id="3.1.11.6"/>
    </reaction>
</comment>
<comment type="caution">
    <text evidence="8">The sequence shown here is derived from an EMBL/GenBank/DDBJ whole genome shotgun (WGS) entry which is preliminary data.</text>
</comment>
<keyword evidence="9" id="KW-1185">Reference proteome</keyword>
<dbReference type="PANTHER" id="PTHR34137:SF1">
    <property type="entry name" value="EXODEOXYRIBONUCLEASE 7 SMALL SUBUNIT"/>
    <property type="match status" value="1"/>
</dbReference>
<evidence type="ECO:0000256" key="6">
    <source>
        <dbReference type="HAMAP-Rule" id="MF_00337"/>
    </source>
</evidence>
<feature type="coiled-coil region" evidence="7">
    <location>
        <begin position="15"/>
        <end position="66"/>
    </location>
</feature>
<dbReference type="Proteomes" id="UP000012043">
    <property type="component" value="Unassembled WGS sequence"/>
</dbReference>
<dbReference type="GO" id="GO:0006308">
    <property type="term" value="P:DNA catabolic process"/>
    <property type="evidence" value="ECO:0007669"/>
    <property type="project" value="UniProtKB-UniRule"/>
</dbReference>
<keyword evidence="5 6" id="KW-0269">Exonuclease</keyword>
<comment type="function">
    <text evidence="6">Bidirectionally degrades single-stranded DNA into large acid-insoluble oligonucleotides, which are then degraded further into small acid-soluble oligonucleotides.</text>
</comment>
<dbReference type="SUPFAM" id="SSF116842">
    <property type="entry name" value="XseB-like"/>
    <property type="match status" value="1"/>
</dbReference>
<dbReference type="RefSeq" id="WP_008607575.1">
    <property type="nucleotide sequence ID" value="NZ_ALAB01000010.1"/>
</dbReference>
<protein>
    <recommendedName>
        <fullName evidence="6">Exodeoxyribonuclease 7 small subunit</fullName>
        <ecNumber evidence="6">3.1.11.6</ecNumber>
    </recommendedName>
    <alternativeName>
        <fullName evidence="6">Exodeoxyribonuclease VII small subunit</fullName>
        <shortName evidence="6">Exonuclease VII small subunit</shortName>
    </alternativeName>
</protein>
<dbReference type="PIRSF" id="PIRSF006488">
    <property type="entry name" value="Exonuc_VII_S"/>
    <property type="match status" value="1"/>
</dbReference>
<organism evidence="8 9">
    <name type="scientific">Alishewanella aestuarii B11</name>
    <dbReference type="NCBI Taxonomy" id="1197174"/>
    <lineage>
        <taxon>Bacteria</taxon>
        <taxon>Pseudomonadati</taxon>
        <taxon>Pseudomonadota</taxon>
        <taxon>Gammaproteobacteria</taxon>
        <taxon>Alteromonadales</taxon>
        <taxon>Alteromonadaceae</taxon>
        <taxon>Alishewanella</taxon>
    </lineage>
</organism>
<dbReference type="GO" id="GO:0005829">
    <property type="term" value="C:cytosol"/>
    <property type="evidence" value="ECO:0007669"/>
    <property type="project" value="TreeGrafter"/>
</dbReference>
<dbReference type="EC" id="3.1.11.6" evidence="6"/>
<evidence type="ECO:0000256" key="4">
    <source>
        <dbReference type="ARBA" id="ARBA00022801"/>
    </source>
</evidence>
<evidence type="ECO:0000256" key="1">
    <source>
        <dbReference type="ARBA" id="ARBA00009998"/>
    </source>
</evidence>
<dbReference type="GO" id="GO:0009318">
    <property type="term" value="C:exodeoxyribonuclease VII complex"/>
    <property type="evidence" value="ECO:0007669"/>
    <property type="project" value="UniProtKB-UniRule"/>
</dbReference>
<keyword evidence="3 6" id="KW-0540">Nuclease</keyword>
<keyword evidence="4 6" id="KW-0378">Hydrolase</keyword>
<dbReference type="GO" id="GO:0008855">
    <property type="term" value="F:exodeoxyribonuclease VII activity"/>
    <property type="evidence" value="ECO:0007669"/>
    <property type="project" value="UniProtKB-UniRule"/>
</dbReference>
<keyword evidence="7" id="KW-0175">Coiled coil</keyword>
<comment type="subunit">
    <text evidence="6">Heterooligomer composed of large and small subunits.</text>
</comment>
<dbReference type="InterPro" id="IPR037004">
    <property type="entry name" value="Exonuc_VII_ssu_sf"/>
</dbReference>
<evidence type="ECO:0000313" key="9">
    <source>
        <dbReference type="Proteomes" id="UP000012043"/>
    </source>
</evidence>
<dbReference type="Pfam" id="PF02609">
    <property type="entry name" value="Exonuc_VII_S"/>
    <property type="match status" value="1"/>
</dbReference>
<dbReference type="NCBIfam" id="TIGR01280">
    <property type="entry name" value="xseB"/>
    <property type="match status" value="1"/>
</dbReference>
<evidence type="ECO:0000256" key="5">
    <source>
        <dbReference type="ARBA" id="ARBA00022839"/>
    </source>
</evidence>
<dbReference type="HAMAP" id="MF_00337">
    <property type="entry name" value="Exonuc_7_S"/>
    <property type="match status" value="1"/>
</dbReference>
<keyword evidence="2 6" id="KW-0963">Cytoplasm</keyword>
<evidence type="ECO:0000256" key="3">
    <source>
        <dbReference type="ARBA" id="ARBA00022722"/>
    </source>
</evidence>
<dbReference type="NCBIfam" id="NF002140">
    <property type="entry name" value="PRK00977.1-4"/>
    <property type="match status" value="1"/>
</dbReference>
<dbReference type="InterPro" id="IPR003761">
    <property type="entry name" value="Exonuc_VII_S"/>
</dbReference>
<dbReference type="NCBIfam" id="NF002137">
    <property type="entry name" value="PRK00977.1-1"/>
    <property type="match status" value="1"/>
</dbReference>
<name>J2IGW2_9ALTE</name>
<dbReference type="PATRIC" id="fig|1197174.4.peg.1058"/>
<evidence type="ECO:0000256" key="7">
    <source>
        <dbReference type="SAM" id="Coils"/>
    </source>
</evidence>
<proteinExistence type="inferred from homology"/>
<evidence type="ECO:0000313" key="8">
    <source>
        <dbReference type="EMBL" id="EJI86004.1"/>
    </source>
</evidence>
<sequence length="81" mass="9155">MNKKNADTMPFEQSMQELELIVQQLEQGELSLEQALSQFERGIALVKHSQLQLQGAEQKVQILLQQQQQESLAAFSPETGD</sequence>
<comment type="similarity">
    <text evidence="1 6">Belongs to the XseB family.</text>
</comment>
<comment type="subcellular location">
    <subcellularLocation>
        <location evidence="6">Cytoplasm</location>
    </subcellularLocation>
</comment>